<organism evidence="1">
    <name type="scientific">Solumvirus sp</name>
    <dbReference type="NCBI Taxonomy" id="2487773"/>
    <lineage>
        <taxon>Viruses</taxon>
        <taxon>Pithoviruses</taxon>
    </lineage>
</organism>
<evidence type="ECO:0000313" key="1">
    <source>
        <dbReference type="EMBL" id="AYV86218.1"/>
    </source>
</evidence>
<name>A0A3G5AGF6_9VIRU</name>
<protein>
    <submittedName>
        <fullName evidence="1">Uncharacterized protein</fullName>
    </submittedName>
</protein>
<proteinExistence type="predicted"/>
<sequence>MSSAFASVFNNVPVPVRDRAIEKFFSEPLVKNSTGYSVPNKKRWFDELKFYSHVIKFDEAHNIVYINKFASYLTEKDSFVTPIWDIDLDTEAKAPSPDNLPTSKDVLELLTFENESYREAGDSLSDGGAFSSVGVNHFTSKRIAFIERYLGDNRYIIVLIGWRRDRLFYPTYPQEHTISLNIEYHLNEMIVGKFFIDSSGVIDEEVLSGLPNVPVITEKTGYNVIYQLYDCKITKKIYLSRGGYLWLEATISPTIFKLSCFDKGLLIRDIYYKNDVLVSYNNYHNGVCHGTSIKLMTDMSSGHLGIIAKKKEGLYMGRYDIHYIDVKRKVRIQIGDLLSTKNVSLLNDEGEKSSLSIITDVMINMNQFISEVKDLRFGKYLYNEIRDNKYHIRAQYNFDYNGKFHGMQRIQYYFEIPEHEAASIVCKGSVSKTFINDIKVYRFENFYYNGVEFPITAYDLVNSLTLLFVNDIHSINRVINEYLY</sequence>
<reference evidence="1" key="1">
    <citation type="submission" date="2018-10" db="EMBL/GenBank/DDBJ databases">
        <title>Hidden diversity of soil giant viruses.</title>
        <authorList>
            <person name="Schulz F."/>
            <person name="Alteio L."/>
            <person name="Goudeau D."/>
            <person name="Ryan E.M."/>
            <person name="Malmstrom R.R."/>
            <person name="Blanchard J."/>
            <person name="Woyke T."/>
        </authorList>
    </citation>
    <scope>NUCLEOTIDE SEQUENCE</scope>
    <source>
        <strain evidence="1">SMV1</strain>
    </source>
</reference>
<gene>
    <name evidence="1" type="ORF">Solumvirus2_25</name>
</gene>
<dbReference type="EMBL" id="MK072499">
    <property type="protein sequence ID" value="AYV86218.1"/>
    <property type="molecule type" value="Genomic_DNA"/>
</dbReference>
<accession>A0A3G5AGF6</accession>